<keyword evidence="2" id="KW-1185">Reference proteome</keyword>
<reference evidence="1 2" key="1">
    <citation type="journal article" date="2006" name="Proc. Natl. Acad. Sci. U.S.A.">
        <title>Genomic analysis of the uncultivated marine crenarchaeote Cenarchaeum symbiosum.</title>
        <authorList>
            <person name="Hallam S.J."/>
            <person name="Konstantinidis K.T."/>
            <person name="Putnam N."/>
            <person name="Schleper C."/>
            <person name="Watanabe Y."/>
            <person name="Sugahara J."/>
            <person name="Preston C."/>
            <person name="de la Torre J."/>
            <person name="Richardson P.M."/>
            <person name="DeLong E.F."/>
        </authorList>
    </citation>
    <scope>NUCLEOTIDE SEQUENCE [LARGE SCALE GENOMIC DNA]</scope>
    <source>
        <strain evidence="2">A</strain>
    </source>
</reference>
<proteinExistence type="predicted"/>
<dbReference type="EnsemblBacteria" id="ABK78653">
    <property type="protein sequence ID" value="ABK78653"/>
    <property type="gene ID" value="CENSYa_2050"/>
</dbReference>
<evidence type="ECO:0000313" key="1">
    <source>
        <dbReference type="EMBL" id="ABK78653.1"/>
    </source>
</evidence>
<protein>
    <submittedName>
        <fullName evidence="1">Uncharacterized protein</fullName>
    </submittedName>
</protein>
<dbReference type="KEGG" id="csy:CENSYa_2050"/>
<name>A0RZ86_CENSY</name>
<dbReference type="AlphaFoldDB" id="A0RZ86"/>
<dbReference type="Proteomes" id="UP000000758">
    <property type="component" value="Chromosome"/>
</dbReference>
<organism evidence="1 2">
    <name type="scientific">Cenarchaeum symbiosum (strain A)</name>
    <dbReference type="NCBI Taxonomy" id="414004"/>
    <lineage>
        <taxon>Archaea</taxon>
        <taxon>Nitrososphaerota</taxon>
        <taxon>Candidatus Cenarchaeales</taxon>
        <taxon>Candidatus Cenarchaeaceae</taxon>
        <taxon>Candidatus Cenarchaeum</taxon>
    </lineage>
</organism>
<evidence type="ECO:0000313" key="2">
    <source>
        <dbReference type="Proteomes" id="UP000000758"/>
    </source>
</evidence>
<gene>
    <name evidence="1" type="ordered locus">CENSYa_2050</name>
</gene>
<dbReference type="EMBL" id="DP000238">
    <property type="protein sequence ID" value="ABK78653.1"/>
    <property type="molecule type" value="Genomic_DNA"/>
</dbReference>
<dbReference type="HOGENOM" id="CLU_2392755_0_0_2"/>
<dbReference type="STRING" id="414004.CENSYa_2050"/>
<sequence length="93" mass="10085">MLWAILCPCAASDMVSLPPRSAGMSSHCGTARSGHSCRHTYIRLLRSLPYQSLKSLDLYLVLQGYPSRALGPLLGKRPDSPLVNYGRACPAVL</sequence>
<accession>A0RZ86</accession>